<dbReference type="OrthoDB" id="1932925at2759"/>
<keyword evidence="2" id="KW-0813">Transport</keyword>
<evidence type="ECO:0000256" key="2">
    <source>
        <dbReference type="ARBA" id="ARBA00022448"/>
    </source>
</evidence>
<reference evidence="9" key="2">
    <citation type="submission" date="2020-04" db="EMBL/GenBank/DDBJ databases">
        <authorList>
            <consortium name="NCBI Genome Project"/>
        </authorList>
    </citation>
    <scope>NUCLEOTIDE SEQUENCE</scope>
    <source>
        <strain evidence="9">CBS 304.34</strain>
    </source>
</reference>
<dbReference type="GeneID" id="54465784"/>
<dbReference type="RefSeq" id="XP_033582973.1">
    <property type="nucleotide sequence ID" value="XM_033724891.1"/>
</dbReference>
<proteinExistence type="predicted"/>
<reference evidence="9" key="3">
    <citation type="submission" date="2025-04" db="UniProtKB">
        <authorList>
            <consortium name="RefSeq"/>
        </authorList>
    </citation>
    <scope>IDENTIFICATION</scope>
    <source>
        <strain evidence="9">CBS 304.34</strain>
    </source>
</reference>
<accession>A0A6A6Z5K3</accession>
<sequence>MLTATVTSWQGLYAQRLLLGFVESIIPTGSMCIISEYYTQSEQALRQAWWFSAAALFTIIGNALNYGFAQFHGGMLKPPQYIYLLAGSLKVVFGLMCFATPNSPRLCLFPGGGISFIGCITGGWLASPIPSIRLLLSVFYCLPVIAGCAMIWKSNWTHHAPTPVAGTAIIGCFGDVTSLSMVAGMANVASATKKSVMAAAIFGAVGVGYIVGPQLAKSQCKAKHYPELWEGLMTR</sequence>
<evidence type="ECO:0000256" key="4">
    <source>
        <dbReference type="ARBA" id="ARBA00022989"/>
    </source>
</evidence>
<dbReference type="EMBL" id="MU003693">
    <property type="protein sequence ID" value="KAF2816009.1"/>
    <property type="molecule type" value="Genomic_DNA"/>
</dbReference>
<keyword evidence="8" id="KW-1185">Reference proteome</keyword>
<dbReference type="SUPFAM" id="SSF103473">
    <property type="entry name" value="MFS general substrate transporter"/>
    <property type="match status" value="1"/>
</dbReference>
<evidence type="ECO:0000313" key="9">
    <source>
        <dbReference type="RefSeq" id="XP_033582973.1"/>
    </source>
</evidence>
<evidence type="ECO:0000313" key="7">
    <source>
        <dbReference type="EMBL" id="KAF2816009.1"/>
    </source>
</evidence>
<gene>
    <name evidence="7 9" type="ORF">BDZ99DRAFT_514627</name>
</gene>
<dbReference type="GO" id="GO:0022857">
    <property type="term" value="F:transmembrane transporter activity"/>
    <property type="evidence" value="ECO:0007669"/>
    <property type="project" value="TreeGrafter"/>
</dbReference>
<reference evidence="7 9" key="1">
    <citation type="journal article" date="2020" name="Stud. Mycol.">
        <title>101 Dothideomycetes genomes: a test case for predicting lifestyles and emergence of pathogens.</title>
        <authorList>
            <person name="Haridas S."/>
            <person name="Albert R."/>
            <person name="Binder M."/>
            <person name="Bloem J."/>
            <person name="Labutti K."/>
            <person name="Salamov A."/>
            <person name="Andreopoulos B."/>
            <person name="Baker S."/>
            <person name="Barry K."/>
            <person name="Bills G."/>
            <person name="Bluhm B."/>
            <person name="Cannon C."/>
            <person name="Castanera R."/>
            <person name="Culley D."/>
            <person name="Daum C."/>
            <person name="Ezra D."/>
            <person name="Gonzalez J."/>
            <person name="Henrissat B."/>
            <person name="Kuo A."/>
            <person name="Liang C."/>
            <person name="Lipzen A."/>
            <person name="Lutzoni F."/>
            <person name="Magnuson J."/>
            <person name="Mondo S."/>
            <person name="Nolan M."/>
            <person name="Ohm R."/>
            <person name="Pangilinan J."/>
            <person name="Park H.-J."/>
            <person name="Ramirez L."/>
            <person name="Alfaro M."/>
            <person name="Sun H."/>
            <person name="Tritt A."/>
            <person name="Yoshinaga Y."/>
            <person name="Zwiers L.-H."/>
            <person name="Turgeon B."/>
            <person name="Goodwin S."/>
            <person name="Spatafora J."/>
            <person name="Crous P."/>
            <person name="Grigoriev I."/>
        </authorList>
    </citation>
    <scope>NUCLEOTIDE SEQUENCE</scope>
    <source>
        <strain evidence="7 9">CBS 304.34</strain>
    </source>
</reference>
<name>A0A6A6Z5K3_9PEZI</name>
<evidence type="ECO:0000256" key="1">
    <source>
        <dbReference type="ARBA" id="ARBA00004141"/>
    </source>
</evidence>
<feature type="transmembrane region" description="Helical" evidence="6">
    <location>
        <begin position="81"/>
        <end position="99"/>
    </location>
</feature>
<keyword evidence="4 6" id="KW-1133">Transmembrane helix</keyword>
<dbReference type="PANTHER" id="PTHR43791:SF55">
    <property type="entry name" value="TRANSPORTER, PUTATIVE (AFU_ORTHOLOGUE AFUA_6G01820)-RELATED"/>
    <property type="match status" value="1"/>
</dbReference>
<dbReference type="GO" id="GO:0016020">
    <property type="term" value="C:membrane"/>
    <property type="evidence" value="ECO:0007669"/>
    <property type="project" value="UniProtKB-SubCell"/>
</dbReference>
<evidence type="ECO:0000256" key="3">
    <source>
        <dbReference type="ARBA" id="ARBA00022692"/>
    </source>
</evidence>
<dbReference type="InterPro" id="IPR036259">
    <property type="entry name" value="MFS_trans_sf"/>
</dbReference>
<feature type="transmembrane region" description="Helical" evidence="6">
    <location>
        <begin position="106"/>
        <end position="126"/>
    </location>
</feature>
<evidence type="ECO:0008006" key="10">
    <source>
        <dbReference type="Google" id="ProtNLM"/>
    </source>
</evidence>
<keyword evidence="5 6" id="KW-0472">Membrane</keyword>
<keyword evidence="3 6" id="KW-0812">Transmembrane</keyword>
<dbReference type="Proteomes" id="UP000504636">
    <property type="component" value="Unplaced"/>
</dbReference>
<feature type="transmembrane region" description="Helical" evidence="6">
    <location>
        <begin position="196"/>
        <end position="216"/>
    </location>
</feature>
<organism evidence="7">
    <name type="scientific">Mytilinidion resinicola</name>
    <dbReference type="NCBI Taxonomy" id="574789"/>
    <lineage>
        <taxon>Eukaryota</taxon>
        <taxon>Fungi</taxon>
        <taxon>Dikarya</taxon>
        <taxon>Ascomycota</taxon>
        <taxon>Pezizomycotina</taxon>
        <taxon>Dothideomycetes</taxon>
        <taxon>Pleosporomycetidae</taxon>
        <taxon>Mytilinidiales</taxon>
        <taxon>Mytilinidiaceae</taxon>
        <taxon>Mytilinidion</taxon>
    </lineage>
</organism>
<feature type="transmembrane region" description="Helical" evidence="6">
    <location>
        <begin position="164"/>
        <end position="184"/>
    </location>
</feature>
<evidence type="ECO:0000313" key="8">
    <source>
        <dbReference type="Proteomes" id="UP000504636"/>
    </source>
</evidence>
<dbReference type="PANTHER" id="PTHR43791">
    <property type="entry name" value="PERMEASE-RELATED"/>
    <property type="match status" value="1"/>
</dbReference>
<dbReference type="AlphaFoldDB" id="A0A6A6Z5K3"/>
<feature type="transmembrane region" description="Helical" evidence="6">
    <location>
        <begin position="132"/>
        <end position="152"/>
    </location>
</feature>
<evidence type="ECO:0000256" key="5">
    <source>
        <dbReference type="ARBA" id="ARBA00023136"/>
    </source>
</evidence>
<feature type="transmembrane region" description="Helical" evidence="6">
    <location>
        <begin position="49"/>
        <end position="69"/>
    </location>
</feature>
<dbReference type="Gene3D" id="1.20.1250.20">
    <property type="entry name" value="MFS general substrate transporter like domains"/>
    <property type="match status" value="1"/>
</dbReference>
<evidence type="ECO:0000256" key="6">
    <source>
        <dbReference type="SAM" id="Phobius"/>
    </source>
</evidence>
<comment type="subcellular location">
    <subcellularLocation>
        <location evidence="1">Membrane</location>
        <topology evidence="1">Multi-pass membrane protein</topology>
    </subcellularLocation>
</comment>
<protein>
    <recommendedName>
        <fullName evidence="10">MFS general substrate transporter</fullName>
    </recommendedName>
</protein>
<feature type="transmembrane region" description="Helical" evidence="6">
    <location>
        <begin position="17"/>
        <end position="37"/>
    </location>
</feature>